<feature type="compositionally biased region" description="Polar residues" evidence="1">
    <location>
        <begin position="16"/>
        <end position="29"/>
    </location>
</feature>
<reference evidence="2" key="1">
    <citation type="submission" date="2022-02" db="EMBL/GenBank/DDBJ databases">
        <authorList>
            <person name="Henning P.M."/>
            <person name="McCubbin A.G."/>
            <person name="Shore J.S."/>
        </authorList>
    </citation>
    <scope>NUCLEOTIDE SEQUENCE</scope>
    <source>
        <strain evidence="2">F60SS</strain>
        <tissue evidence="2">Leaves</tissue>
    </source>
</reference>
<accession>A0A9Q0GBT4</accession>
<dbReference type="Proteomes" id="UP001141552">
    <property type="component" value="Unassembled WGS sequence"/>
</dbReference>
<evidence type="ECO:0000313" key="3">
    <source>
        <dbReference type="Proteomes" id="UP001141552"/>
    </source>
</evidence>
<organism evidence="2 3">
    <name type="scientific">Turnera subulata</name>
    <dbReference type="NCBI Taxonomy" id="218843"/>
    <lineage>
        <taxon>Eukaryota</taxon>
        <taxon>Viridiplantae</taxon>
        <taxon>Streptophyta</taxon>
        <taxon>Embryophyta</taxon>
        <taxon>Tracheophyta</taxon>
        <taxon>Spermatophyta</taxon>
        <taxon>Magnoliopsida</taxon>
        <taxon>eudicotyledons</taxon>
        <taxon>Gunneridae</taxon>
        <taxon>Pentapetalae</taxon>
        <taxon>rosids</taxon>
        <taxon>fabids</taxon>
        <taxon>Malpighiales</taxon>
        <taxon>Passifloraceae</taxon>
        <taxon>Turnera</taxon>
    </lineage>
</organism>
<reference evidence="2" key="2">
    <citation type="journal article" date="2023" name="Plants (Basel)">
        <title>Annotation of the Turnera subulata (Passifloraceae) Draft Genome Reveals the S-Locus Evolved after the Divergence of Turneroideae from Passifloroideae in a Stepwise Manner.</title>
        <authorList>
            <person name="Henning P.M."/>
            <person name="Roalson E.H."/>
            <person name="Mir W."/>
            <person name="McCubbin A.G."/>
            <person name="Shore J.S."/>
        </authorList>
    </citation>
    <scope>NUCLEOTIDE SEQUENCE</scope>
    <source>
        <strain evidence="2">F60SS</strain>
    </source>
</reference>
<evidence type="ECO:0000313" key="2">
    <source>
        <dbReference type="EMBL" id="KAJ4845887.1"/>
    </source>
</evidence>
<comment type="caution">
    <text evidence="2">The sequence shown here is derived from an EMBL/GenBank/DDBJ whole genome shotgun (WGS) entry which is preliminary data.</text>
</comment>
<protein>
    <submittedName>
        <fullName evidence="2">Uncharacterized protein</fullName>
    </submittedName>
</protein>
<proteinExistence type="predicted"/>
<sequence length="72" mass="7957">MNQRKSIQLTHEEAPVSNQNQNHNVRLTNSGDSAYMYSASITCSSGDPLLSAPNSVDHLRIKVNKNLGCIWT</sequence>
<gene>
    <name evidence="2" type="ORF">Tsubulata_026853</name>
</gene>
<feature type="region of interest" description="Disordered" evidence="1">
    <location>
        <begin position="1"/>
        <end position="29"/>
    </location>
</feature>
<name>A0A9Q0GBT4_9ROSI</name>
<evidence type="ECO:0000256" key="1">
    <source>
        <dbReference type="SAM" id="MobiDB-lite"/>
    </source>
</evidence>
<dbReference type="AlphaFoldDB" id="A0A9Q0GBT4"/>
<dbReference type="EMBL" id="JAKUCV010001546">
    <property type="protein sequence ID" value="KAJ4845887.1"/>
    <property type="molecule type" value="Genomic_DNA"/>
</dbReference>
<keyword evidence="3" id="KW-1185">Reference proteome</keyword>